<proteinExistence type="predicted"/>
<dbReference type="InterPro" id="IPR050796">
    <property type="entry name" value="SCF_F-box_component"/>
</dbReference>
<dbReference type="Gene3D" id="1.20.1280.50">
    <property type="match status" value="1"/>
</dbReference>
<feature type="domain" description="F-box" evidence="1">
    <location>
        <begin position="24"/>
        <end position="58"/>
    </location>
</feature>
<evidence type="ECO:0000313" key="2">
    <source>
        <dbReference type="EMBL" id="KAJ4973880.1"/>
    </source>
</evidence>
<organism evidence="2 3">
    <name type="scientific">Protea cynaroides</name>
    <dbReference type="NCBI Taxonomy" id="273540"/>
    <lineage>
        <taxon>Eukaryota</taxon>
        <taxon>Viridiplantae</taxon>
        <taxon>Streptophyta</taxon>
        <taxon>Embryophyta</taxon>
        <taxon>Tracheophyta</taxon>
        <taxon>Spermatophyta</taxon>
        <taxon>Magnoliopsida</taxon>
        <taxon>Proteales</taxon>
        <taxon>Proteaceae</taxon>
        <taxon>Protea</taxon>
    </lineage>
</organism>
<dbReference type="EMBL" id="JAMYWD010000004">
    <property type="protein sequence ID" value="KAJ4973880.1"/>
    <property type="molecule type" value="Genomic_DNA"/>
</dbReference>
<name>A0A9Q0KNQ6_9MAGN</name>
<dbReference type="InterPro" id="IPR001810">
    <property type="entry name" value="F-box_dom"/>
</dbReference>
<evidence type="ECO:0000259" key="1">
    <source>
        <dbReference type="Pfam" id="PF00646"/>
    </source>
</evidence>
<dbReference type="SUPFAM" id="SSF81383">
    <property type="entry name" value="F-box domain"/>
    <property type="match status" value="1"/>
</dbReference>
<dbReference type="AlphaFoldDB" id="A0A9Q0KNQ6"/>
<gene>
    <name evidence="2" type="ORF">NE237_007054</name>
</gene>
<sequence length="217" mass="24767">MEKSDEGENSSSSSSRRSIVSSNEDLMVNILSRLSMKVLLRFKCVSKQWNLLISDPYFVSTHQGRATQNQNIIKLLWMTHDGSIGVCSIDEKEERKGTHDLIRSNYPDGFKCHFVHMVRPPCNGLICLENRCSNGFFMVYNPTTRNTLVIPRGKEREYDYLEGLGFCSSSNEFKLVHLYLKSEGYGYGYGYDYGCELSTVGQRGVHPQQPSRSWPIP</sequence>
<dbReference type="Proteomes" id="UP001141806">
    <property type="component" value="Unassembled WGS sequence"/>
</dbReference>
<dbReference type="InterPro" id="IPR036047">
    <property type="entry name" value="F-box-like_dom_sf"/>
</dbReference>
<accession>A0A9Q0KNQ6</accession>
<dbReference type="CDD" id="cd22157">
    <property type="entry name" value="F-box_AtFBW1-like"/>
    <property type="match status" value="1"/>
</dbReference>
<dbReference type="Pfam" id="PF00646">
    <property type="entry name" value="F-box"/>
    <property type="match status" value="1"/>
</dbReference>
<dbReference type="OrthoDB" id="1924677at2759"/>
<comment type="caution">
    <text evidence="2">The sequence shown here is derived from an EMBL/GenBank/DDBJ whole genome shotgun (WGS) entry which is preliminary data.</text>
</comment>
<dbReference type="PANTHER" id="PTHR31672">
    <property type="entry name" value="BNACNNG10540D PROTEIN"/>
    <property type="match status" value="1"/>
</dbReference>
<keyword evidence="3" id="KW-1185">Reference proteome</keyword>
<dbReference type="PANTHER" id="PTHR31672:SF13">
    <property type="entry name" value="F-BOX PROTEIN CPR30-LIKE"/>
    <property type="match status" value="1"/>
</dbReference>
<evidence type="ECO:0000313" key="3">
    <source>
        <dbReference type="Proteomes" id="UP001141806"/>
    </source>
</evidence>
<protein>
    <recommendedName>
        <fullName evidence="1">F-box domain-containing protein</fullName>
    </recommendedName>
</protein>
<reference evidence="2" key="1">
    <citation type="journal article" date="2023" name="Plant J.">
        <title>The genome of the king protea, Protea cynaroides.</title>
        <authorList>
            <person name="Chang J."/>
            <person name="Duong T.A."/>
            <person name="Schoeman C."/>
            <person name="Ma X."/>
            <person name="Roodt D."/>
            <person name="Barker N."/>
            <person name="Li Z."/>
            <person name="Van de Peer Y."/>
            <person name="Mizrachi E."/>
        </authorList>
    </citation>
    <scope>NUCLEOTIDE SEQUENCE</scope>
    <source>
        <tissue evidence="2">Young leaves</tissue>
    </source>
</reference>